<name>A0AAD5H010_9CHLO</name>
<proteinExistence type="predicted"/>
<organism evidence="1 2">
    <name type="scientific">Chlorella ohadii</name>
    <dbReference type="NCBI Taxonomy" id="2649997"/>
    <lineage>
        <taxon>Eukaryota</taxon>
        <taxon>Viridiplantae</taxon>
        <taxon>Chlorophyta</taxon>
        <taxon>core chlorophytes</taxon>
        <taxon>Trebouxiophyceae</taxon>
        <taxon>Chlorellales</taxon>
        <taxon>Chlorellaceae</taxon>
        <taxon>Chlorella clade</taxon>
        <taxon>Chlorella</taxon>
    </lineage>
</organism>
<accession>A0AAD5H010</accession>
<reference evidence="1" key="1">
    <citation type="submission" date="2020-11" db="EMBL/GenBank/DDBJ databases">
        <title>Chlorella ohadii genome sequencing and assembly.</title>
        <authorList>
            <person name="Murik O."/>
            <person name="Treves H."/>
            <person name="Kedem I."/>
            <person name="Shotland Y."/>
            <person name="Kaplan A."/>
        </authorList>
    </citation>
    <scope>NUCLEOTIDE SEQUENCE</scope>
    <source>
        <strain evidence="1">1</strain>
    </source>
</reference>
<comment type="caution">
    <text evidence="1">The sequence shown here is derived from an EMBL/GenBank/DDBJ whole genome shotgun (WGS) entry which is preliminary data.</text>
</comment>
<sequence>MARPWFAANATHWEDPSRPLQLDSTGHVKALAPGQYARSVLFTGKLEMQQRFGLPPDPGLSGKRFVVLYSGKGMLEYGNVQVLSRQPGKDTIQLKTVATGQASELIFIITLTATDPANPLRALRVLPAVGGICAGNPFKHVAGAAACNPSTLYRSYVNAHAEILFMPQFLAGLRPYRMVRFMDWQRTNNAEMQRSSERALEKHTFWSTERGVPLEAMIRLANALQADPWICIPHKANDQLVATYAQVVKSLLSPGLRAHVEYSNEVWNGMFSQTQYASDRGAAMRLDPDHYTAMAKFYSRRAQQVFAIFQRELGGLQRLRRVMATQAVVPYFTQQILGYGNARRATDLFSIAPYFGATFTTAAQAAEVKRLGTAGVLAWLRSPARAGGKPSNAVLGYGSLADVDAAVAAQVAAVRAFGVNLTSYEGGQHLVAAGSLAWDARLNAILDAANRHADMKQIYLRYLSAWRDRTGQLLTHYVHCDRWSVWGRWGAQEYPSQPRAQAPKLDALLQYAAASPLDL</sequence>
<dbReference type="EMBL" id="JADXDR010000206">
    <property type="protein sequence ID" value="KAI7836073.1"/>
    <property type="molecule type" value="Genomic_DNA"/>
</dbReference>
<keyword evidence="2" id="KW-1185">Reference proteome</keyword>
<evidence type="ECO:0008006" key="3">
    <source>
        <dbReference type="Google" id="ProtNLM"/>
    </source>
</evidence>
<protein>
    <recommendedName>
        <fullName evidence="3">Cellulose-binding protein</fullName>
    </recommendedName>
</protein>
<gene>
    <name evidence="1" type="ORF">COHA_010042</name>
</gene>
<dbReference type="Proteomes" id="UP001205105">
    <property type="component" value="Unassembled WGS sequence"/>
</dbReference>
<evidence type="ECO:0000313" key="2">
    <source>
        <dbReference type="Proteomes" id="UP001205105"/>
    </source>
</evidence>
<dbReference type="AlphaFoldDB" id="A0AAD5H010"/>
<evidence type="ECO:0000313" key="1">
    <source>
        <dbReference type="EMBL" id="KAI7836073.1"/>
    </source>
</evidence>